<keyword evidence="7" id="KW-1185">Reference proteome</keyword>
<accession>A0A367FGL0</accession>
<dbReference type="Pfam" id="PF05853">
    <property type="entry name" value="BKACE"/>
    <property type="match status" value="1"/>
</dbReference>
<evidence type="ECO:0000256" key="1">
    <source>
        <dbReference type="ARBA" id="ARBA00001947"/>
    </source>
</evidence>
<keyword evidence="3" id="KW-0479">Metal-binding</keyword>
<dbReference type="GO" id="GO:0046872">
    <property type="term" value="F:metal ion binding"/>
    <property type="evidence" value="ECO:0007669"/>
    <property type="project" value="UniProtKB-KW"/>
</dbReference>
<dbReference type="Proteomes" id="UP000253094">
    <property type="component" value="Unassembled WGS sequence"/>
</dbReference>
<organism evidence="6 7">
    <name type="scientific">Sphaerisporangium album</name>
    <dbReference type="NCBI Taxonomy" id="509200"/>
    <lineage>
        <taxon>Bacteria</taxon>
        <taxon>Bacillati</taxon>
        <taxon>Actinomycetota</taxon>
        <taxon>Actinomycetes</taxon>
        <taxon>Streptosporangiales</taxon>
        <taxon>Streptosporangiaceae</taxon>
        <taxon>Sphaerisporangium</taxon>
    </lineage>
</organism>
<name>A0A367FGL0_9ACTN</name>
<dbReference type="PANTHER" id="PTHR37418:SF2">
    <property type="entry name" value="3-KETO-5-AMINOHEXANOATE CLEAVAGE ENZYME"/>
    <property type="match status" value="1"/>
</dbReference>
<feature type="compositionally biased region" description="Polar residues" evidence="5">
    <location>
        <begin position="93"/>
        <end position="111"/>
    </location>
</feature>
<keyword evidence="2" id="KW-0808">Transferase</keyword>
<comment type="caution">
    <text evidence="6">The sequence shown here is derived from an EMBL/GenBank/DDBJ whole genome shotgun (WGS) entry which is preliminary data.</text>
</comment>
<gene>
    <name evidence="6" type="ORF">DQ384_21605</name>
</gene>
<proteinExistence type="predicted"/>
<protein>
    <recommendedName>
        <fullName evidence="8">3-keto-5-aminohexanoate cleavage protein</fullName>
    </recommendedName>
</protein>
<evidence type="ECO:0000313" key="7">
    <source>
        <dbReference type="Proteomes" id="UP000253094"/>
    </source>
</evidence>
<keyword evidence="4" id="KW-0862">Zinc</keyword>
<feature type="compositionally biased region" description="Polar residues" evidence="5">
    <location>
        <begin position="10"/>
        <end position="24"/>
    </location>
</feature>
<dbReference type="GO" id="GO:0043720">
    <property type="term" value="F:3-keto-5-aminohexanoate cleavage activity"/>
    <property type="evidence" value="ECO:0007669"/>
    <property type="project" value="InterPro"/>
</dbReference>
<evidence type="ECO:0008006" key="8">
    <source>
        <dbReference type="Google" id="ProtNLM"/>
    </source>
</evidence>
<dbReference type="Gene3D" id="3.20.20.70">
    <property type="entry name" value="Aldolase class I"/>
    <property type="match status" value="1"/>
</dbReference>
<dbReference type="InterPro" id="IPR013785">
    <property type="entry name" value="Aldolase_TIM"/>
</dbReference>
<dbReference type="PANTHER" id="PTHR37418">
    <property type="entry name" value="3-KETO-5-AMINOHEXANOATE CLEAVAGE ENZYME-RELATED"/>
    <property type="match status" value="1"/>
</dbReference>
<feature type="region of interest" description="Disordered" evidence="5">
    <location>
        <begin position="1"/>
        <end position="117"/>
    </location>
</feature>
<dbReference type="OrthoDB" id="9063716at2"/>
<dbReference type="AlphaFoldDB" id="A0A367FGL0"/>
<dbReference type="EMBL" id="QOIL01000012">
    <property type="protein sequence ID" value="RCG28962.1"/>
    <property type="molecule type" value="Genomic_DNA"/>
</dbReference>
<sequence length="408" mass="45689">MPDRRCPARPTSQEPGSTTRSQPGSRASPDRSRTTSRPPSRPRTARTRCESSSSPTSRWPRACPSRSEQSDPRRRRLLRRPGRGATRGRLRQRATTQPSVTPEQHPNMQTKRQGDPMDPLVITVTVDSTMSYPGYQGMPAIEDTDKVGQEYIDSVNAGATLCHHHGVHYLEDAIQDDGKKLSKIDFEGWKNLTDKIRTVGTDPIMQFGIASARLPEKVELMSLKPDMMSYAFNVHDEYFQPDPAYPANEMYSLHPRDELIEFVTAAEANGVKPEIECFYTGAFWNLEFVRRQGLLKEKAWATLFFGWQGGAWTPPTPDALMYMVKHLPPNTNWNISVMDPVAQWKLLPLAIALGGHVRVGWEDNPYLPGGGASRSNAELVEVVVKMAQQIGRPIANVDEARRIAGVSR</sequence>
<evidence type="ECO:0000256" key="3">
    <source>
        <dbReference type="ARBA" id="ARBA00022723"/>
    </source>
</evidence>
<evidence type="ECO:0000256" key="5">
    <source>
        <dbReference type="SAM" id="MobiDB-lite"/>
    </source>
</evidence>
<evidence type="ECO:0000313" key="6">
    <source>
        <dbReference type="EMBL" id="RCG28962.1"/>
    </source>
</evidence>
<evidence type="ECO:0000256" key="4">
    <source>
        <dbReference type="ARBA" id="ARBA00022833"/>
    </source>
</evidence>
<reference evidence="6 7" key="1">
    <citation type="submission" date="2018-06" db="EMBL/GenBank/DDBJ databases">
        <title>Sphaerisporangium craniellae sp. nov., isolated from a marine sponge in the South China Sea.</title>
        <authorList>
            <person name="Li L."/>
        </authorList>
    </citation>
    <scope>NUCLEOTIDE SEQUENCE [LARGE SCALE GENOMIC DNA]</scope>
    <source>
        <strain evidence="6 7">CCTCC AA 208026</strain>
    </source>
</reference>
<comment type="cofactor">
    <cofactor evidence="1">
        <name>Zn(2+)</name>
        <dbReference type="ChEBI" id="CHEBI:29105"/>
    </cofactor>
</comment>
<dbReference type="InterPro" id="IPR008567">
    <property type="entry name" value="BKACE"/>
</dbReference>
<feature type="compositionally biased region" description="Basic residues" evidence="5">
    <location>
        <begin position="73"/>
        <end position="92"/>
    </location>
</feature>
<evidence type="ECO:0000256" key="2">
    <source>
        <dbReference type="ARBA" id="ARBA00022679"/>
    </source>
</evidence>